<organism evidence="1">
    <name type="scientific">marine sediment metagenome</name>
    <dbReference type="NCBI Taxonomy" id="412755"/>
    <lineage>
        <taxon>unclassified sequences</taxon>
        <taxon>metagenomes</taxon>
        <taxon>ecological metagenomes</taxon>
    </lineage>
</organism>
<name>X1DHP1_9ZZZZ</name>
<comment type="caution">
    <text evidence="1">The sequence shown here is derived from an EMBL/GenBank/DDBJ whole genome shotgun (WGS) entry which is preliminary data.</text>
</comment>
<proteinExistence type="predicted"/>
<evidence type="ECO:0000313" key="1">
    <source>
        <dbReference type="EMBL" id="GAG95941.1"/>
    </source>
</evidence>
<feature type="non-terminal residue" evidence="1">
    <location>
        <position position="248"/>
    </location>
</feature>
<accession>X1DHP1</accession>
<dbReference type="EMBL" id="BART01029005">
    <property type="protein sequence ID" value="GAG95941.1"/>
    <property type="molecule type" value="Genomic_DNA"/>
</dbReference>
<protein>
    <submittedName>
        <fullName evidence="1">Uncharacterized protein</fullName>
    </submittedName>
</protein>
<reference evidence="1" key="1">
    <citation type="journal article" date="2014" name="Front. Microbiol.">
        <title>High frequency of phylogenetically diverse reductive dehalogenase-homologous genes in deep subseafloor sedimentary metagenomes.</title>
        <authorList>
            <person name="Kawai M."/>
            <person name="Futagami T."/>
            <person name="Toyoda A."/>
            <person name="Takaki Y."/>
            <person name="Nishi S."/>
            <person name="Hori S."/>
            <person name="Arai W."/>
            <person name="Tsubouchi T."/>
            <person name="Morono Y."/>
            <person name="Uchiyama I."/>
            <person name="Ito T."/>
            <person name="Fujiyama A."/>
            <person name="Inagaki F."/>
            <person name="Takami H."/>
        </authorList>
    </citation>
    <scope>NUCLEOTIDE SEQUENCE</scope>
    <source>
        <strain evidence="1">Expedition CK06-06</strain>
    </source>
</reference>
<dbReference type="AlphaFoldDB" id="X1DHP1"/>
<gene>
    <name evidence="1" type="ORF">S01H4_51001</name>
</gene>
<sequence>MILLGPNQFYNPIFEIPYFIDFFRTDNTTKTKNSLFICHDHGSTSTLLWEIYIASLVDPLLRGKIPVTIFANGILRDNFSYDTSPDFPIITDFPGHPTTYGNPSITTDDINQVILSEASCVVGGEVFLDFFDWDIVGLSSDYGYVDKNGDHMYDFDDDYVDLSLLGGAIPGVPTKWPLGTYSQGVFVAKDTGTSRVFVSADASLFNNELIAEPGYDNRQFGLNIVNWLTYGESKQDWVVIFDEAHIRP</sequence>